<dbReference type="OMA" id="STITICQ"/>
<keyword evidence="4 8" id="KW-0808">Transferase</keyword>
<evidence type="ECO:0000256" key="2">
    <source>
        <dbReference type="ARBA" id="ARBA00007647"/>
    </source>
</evidence>
<dbReference type="GO" id="GO:0005737">
    <property type="term" value="C:cytoplasm"/>
    <property type="evidence" value="ECO:0007669"/>
    <property type="project" value="TreeGrafter"/>
</dbReference>
<dbReference type="OrthoDB" id="6232146at2759"/>
<protein>
    <recommendedName>
        <fullName evidence="8">Glycosyltransferase family 92 protein</fullName>
        <ecNumber evidence="8">2.4.1.-</ecNumber>
    </recommendedName>
</protein>
<sequence>MDFIQITPPVAYENAVISCPFKKKSNETRFRVPSRLALSSSKCGQPDAILDVIDNSAMKPEVNFTVCLHKALFLKYNNSNELVEWIEMNRILGAQRFLIYNFTGGSALTPFLQHYVNEGLVELHDWPVGTFWQEIPEYMGQGALINDCIYKAMYKSKYLMQLDVDEVMVPQREDSWEKALAKEKNCQGKNIMLARNSFFLKNYLYKNNNNDMSSKKYKSDKNKNLSGIEFLDLTYRPNFTHPCPIRTKILMRPEFVRSAGVHYVYEHSDGNLNTFCCLSPDDFRLHHYRFWKLSMKDAWLNEVKGEKKYDERWENMVEHPRMMHFKEELVRNVNRIRQIAPSSII</sequence>
<evidence type="ECO:0000313" key="11">
    <source>
        <dbReference type="Proteomes" id="UP000014760"/>
    </source>
</evidence>
<accession>R7UBQ0</accession>
<keyword evidence="7" id="KW-0472">Membrane</keyword>
<dbReference type="AlphaFoldDB" id="R7UBQ0"/>
<dbReference type="InterPro" id="IPR008166">
    <property type="entry name" value="Glyco_transf_92"/>
</dbReference>
<dbReference type="GO" id="GO:0016757">
    <property type="term" value="F:glycosyltransferase activity"/>
    <property type="evidence" value="ECO:0007669"/>
    <property type="project" value="UniProtKB-UniRule"/>
</dbReference>
<keyword evidence="6" id="KW-1133">Transmembrane helix</keyword>
<reference evidence="9 11" key="2">
    <citation type="journal article" date="2013" name="Nature">
        <title>Insights into bilaterian evolution from three spiralian genomes.</title>
        <authorList>
            <person name="Simakov O."/>
            <person name="Marletaz F."/>
            <person name="Cho S.J."/>
            <person name="Edsinger-Gonzales E."/>
            <person name="Havlak P."/>
            <person name="Hellsten U."/>
            <person name="Kuo D.H."/>
            <person name="Larsson T."/>
            <person name="Lv J."/>
            <person name="Arendt D."/>
            <person name="Savage R."/>
            <person name="Osoegawa K."/>
            <person name="de Jong P."/>
            <person name="Grimwood J."/>
            <person name="Chapman J.A."/>
            <person name="Shapiro H."/>
            <person name="Aerts A."/>
            <person name="Otillar R.P."/>
            <person name="Terry A.Y."/>
            <person name="Boore J.L."/>
            <person name="Grigoriev I.V."/>
            <person name="Lindberg D.R."/>
            <person name="Seaver E.C."/>
            <person name="Weisblat D.A."/>
            <person name="Putnam N.H."/>
            <person name="Rokhsar D.S."/>
        </authorList>
    </citation>
    <scope>NUCLEOTIDE SEQUENCE</scope>
    <source>
        <strain evidence="9 11">I ESC-2004</strain>
    </source>
</reference>
<dbReference type="EC" id="2.4.1.-" evidence="8"/>
<organism evidence="9">
    <name type="scientific">Capitella teleta</name>
    <name type="common">Polychaete worm</name>
    <dbReference type="NCBI Taxonomy" id="283909"/>
    <lineage>
        <taxon>Eukaryota</taxon>
        <taxon>Metazoa</taxon>
        <taxon>Spiralia</taxon>
        <taxon>Lophotrochozoa</taxon>
        <taxon>Annelida</taxon>
        <taxon>Polychaeta</taxon>
        <taxon>Sedentaria</taxon>
        <taxon>Scolecida</taxon>
        <taxon>Capitellidae</taxon>
        <taxon>Capitella</taxon>
    </lineage>
</organism>
<dbReference type="EMBL" id="AMQN01024326">
    <property type="status" value="NOT_ANNOTATED_CDS"/>
    <property type="molecule type" value="Genomic_DNA"/>
</dbReference>
<dbReference type="Proteomes" id="UP000014760">
    <property type="component" value="Unassembled WGS sequence"/>
</dbReference>
<evidence type="ECO:0000256" key="6">
    <source>
        <dbReference type="ARBA" id="ARBA00022989"/>
    </source>
</evidence>
<reference evidence="10" key="3">
    <citation type="submission" date="2015-06" db="UniProtKB">
        <authorList>
            <consortium name="EnsemblMetazoa"/>
        </authorList>
    </citation>
    <scope>IDENTIFICATION</scope>
</reference>
<keyword evidence="11" id="KW-1185">Reference proteome</keyword>
<dbReference type="Pfam" id="PF01697">
    <property type="entry name" value="Glyco_transf_92"/>
    <property type="match status" value="1"/>
</dbReference>
<evidence type="ECO:0000256" key="1">
    <source>
        <dbReference type="ARBA" id="ARBA00004167"/>
    </source>
</evidence>
<comment type="subcellular location">
    <subcellularLocation>
        <location evidence="1">Membrane</location>
        <topology evidence="1">Single-pass membrane protein</topology>
    </subcellularLocation>
</comment>
<evidence type="ECO:0000256" key="8">
    <source>
        <dbReference type="RuleBase" id="RU366017"/>
    </source>
</evidence>
<dbReference type="GO" id="GO:0016020">
    <property type="term" value="C:membrane"/>
    <property type="evidence" value="ECO:0007669"/>
    <property type="project" value="UniProtKB-SubCell"/>
</dbReference>
<evidence type="ECO:0000256" key="3">
    <source>
        <dbReference type="ARBA" id="ARBA00022676"/>
    </source>
</evidence>
<evidence type="ECO:0000256" key="5">
    <source>
        <dbReference type="ARBA" id="ARBA00022692"/>
    </source>
</evidence>
<comment type="similarity">
    <text evidence="2 8">Belongs to the glycosyltransferase 92 family.</text>
</comment>
<evidence type="ECO:0000313" key="10">
    <source>
        <dbReference type="EnsemblMetazoa" id="CapteP217881"/>
    </source>
</evidence>
<name>R7UBQ0_CAPTE</name>
<dbReference type="HOGENOM" id="CLU_804731_0_0_1"/>
<keyword evidence="5" id="KW-0812">Transmembrane</keyword>
<dbReference type="PANTHER" id="PTHR21461">
    <property type="entry name" value="GLYCOSYLTRANSFERASE FAMILY 92 PROTEIN"/>
    <property type="match status" value="1"/>
</dbReference>
<keyword evidence="3 8" id="KW-0328">Glycosyltransferase</keyword>
<dbReference type="PANTHER" id="PTHR21461:SF69">
    <property type="entry name" value="GLYCOSYLTRANSFERASE FAMILY 92 PROTEIN"/>
    <property type="match status" value="1"/>
</dbReference>
<evidence type="ECO:0000256" key="7">
    <source>
        <dbReference type="ARBA" id="ARBA00023136"/>
    </source>
</evidence>
<dbReference type="EnsemblMetazoa" id="CapteT217881">
    <property type="protein sequence ID" value="CapteP217881"/>
    <property type="gene ID" value="CapteG217881"/>
</dbReference>
<dbReference type="EMBL" id="KB302863">
    <property type="protein sequence ID" value="ELU03800.1"/>
    <property type="molecule type" value="Genomic_DNA"/>
</dbReference>
<reference evidence="11" key="1">
    <citation type="submission" date="2012-12" db="EMBL/GenBank/DDBJ databases">
        <authorList>
            <person name="Hellsten U."/>
            <person name="Grimwood J."/>
            <person name="Chapman J.A."/>
            <person name="Shapiro H."/>
            <person name="Aerts A."/>
            <person name="Otillar R.P."/>
            <person name="Terry A.Y."/>
            <person name="Boore J.L."/>
            <person name="Simakov O."/>
            <person name="Marletaz F."/>
            <person name="Cho S.-J."/>
            <person name="Edsinger-Gonzales E."/>
            <person name="Havlak P."/>
            <person name="Kuo D.-H."/>
            <person name="Larsson T."/>
            <person name="Lv J."/>
            <person name="Arendt D."/>
            <person name="Savage R."/>
            <person name="Osoegawa K."/>
            <person name="de Jong P."/>
            <person name="Lindberg D.R."/>
            <person name="Seaver E.C."/>
            <person name="Weisblat D.A."/>
            <person name="Putnam N.H."/>
            <person name="Grigoriev I.V."/>
            <person name="Rokhsar D.S."/>
        </authorList>
    </citation>
    <scope>NUCLEOTIDE SEQUENCE</scope>
    <source>
        <strain evidence="11">I ESC-2004</strain>
    </source>
</reference>
<evidence type="ECO:0000313" key="9">
    <source>
        <dbReference type="EMBL" id="ELU03800.1"/>
    </source>
</evidence>
<gene>
    <name evidence="9" type="ORF">CAPTEDRAFT_217881</name>
</gene>
<evidence type="ECO:0000256" key="4">
    <source>
        <dbReference type="ARBA" id="ARBA00022679"/>
    </source>
</evidence>
<proteinExistence type="inferred from homology"/>